<proteinExistence type="predicted"/>
<protein>
    <submittedName>
        <fullName evidence="4">Uncharacterized protein</fullName>
    </submittedName>
</protein>
<keyword evidence="5" id="KW-1185">Reference proteome</keyword>
<reference evidence="4" key="1">
    <citation type="journal article" date="2020" name="Stud. Mycol.">
        <title>101 Dothideomycetes genomes: a test case for predicting lifestyles and emergence of pathogens.</title>
        <authorList>
            <person name="Haridas S."/>
            <person name="Albert R."/>
            <person name="Binder M."/>
            <person name="Bloem J."/>
            <person name="Labutti K."/>
            <person name="Salamov A."/>
            <person name="Andreopoulos B."/>
            <person name="Baker S."/>
            <person name="Barry K."/>
            <person name="Bills G."/>
            <person name="Bluhm B."/>
            <person name="Cannon C."/>
            <person name="Castanera R."/>
            <person name="Culley D."/>
            <person name="Daum C."/>
            <person name="Ezra D."/>
            <person name="Gonzalez J."/>
            <person name="Henrissat B."/>
            <person name="Kuo A."/>
            <person name="Liang C."/>
            <person name="Lipzen A."/>
            <person name="Lutzoni F."/>
            <person name="Magnuson J."/>
            <person name="Mondo S."/>
            <person name="Nolan M."/>
            <person name="Ohm R."/>
            <person name="Pangilinan J."/>
            <person name="Park H.-J."/>
            <person name="Ramirez L."/>
            <person name="Alfaro M."/>
            <person name="Sun H."/>
            <person name="Tritt A."/>
            <person name="Yoshinaga Y."/>
            <person name="Zwiers L.-H."/>
            <person name="Turgeon B."/>
            <person name="Goodwin S."/>
            <person name="Spatafora J."/>
            <person name="Crous P."/>
            <person name="Grigoriev I."/>
        </authorList>
    </citation>
    <scope>NUCLEOTIDE SEQUENCE</scope>
    <source>
        <strain evidence="4">CBS 107.79</strain>
    </source>
</reference>
<dbReference type="SUPFAM" id="SSF101447">
    <property type="entry name" value="Formin homology 2 domain (FH2 domain)"/>
    <property type="match status" value="1"/>
</dbReference>
<keyword evidence="3" id="KW-0732">Signal</keyword>
<evidence type="ECO:0000256" key="2">
    <source>
        <dbReference type="SAM" id="MobiDB-lite"/>
    </source>
</evidence>
<accession>A0A6A5V8F3</accession>
<dbReference type="OrthoDB" id="3437405at2759"/>
<evidence type="ECO:0000313" key="5">
    <source>
        <dbReference type="Proteomes" id="UP000800036"/>
    </source>
</evidence>
<feature type="compositionally biased region" description="Pro residues" evidence="2">
    <location>
        <begin position="57"/>
        <end position="112"/>
    </location>
</feature>
<feature type="region of interest" description="Disordered" evidence="2">
    <location>
        <begin position="47"/>
        <end position="179"/>
    </location>
</feature>
<sequence length="704" mass="76606">MKLQVLHSIVLLLSSSTLLQALTIPASGSFERRGEVSQVGVEILNVERRVPKGGSKPPKPTKSSSPPPPPVTNNPPPPPPPPPATSKPPPPPVTSNPPPPPPVTSNPPPPAPSSSKIQPAPSSSKSSPVSVPSSSQKSASSTSVAFSSSTSSSGSVSSSASVISSGTLTGTPSATQSSTSSVSSIASSVKPLPFTWKPQPTVAFDVCKLPGFECLPDGEPDYESWETEYSGEGSAPFENSTQLTKRQDFDRTYSVDFPGNPIMLGSKDYFTAGQLYVKKPSLTKVIADYATNNIRRHLVKIFDRYPADRPATSGNGRYATEHIVELQTIQKFIYAVTGTKPKLGKNLVQMSTIVDSTWFQNWMREDVQAKIATRPNIWSGYNPVKQPDGTINDLLFEALGSQDNVEDFAICELGINSFKAKLWSGSDPVVTKDWQKMAIEAADGSIPASEHLSQLRTAMAVYDYMMKPEIVARMQNAIANVKTELGKDNILHLTTTATNPNGDEPKDKNGQAVDLGELWIEYMDKHLNRFKTDGKAWIDKQIKHALPLYQAELKRLEKADADMKAEKNIANSQQRQAAVNTRVTKANQLITQHNNLNTALTAADNKLKQVEATYNAAKAQVAAAPKNQQKAVKVQVSFQAKQTAWTKAKKDYWVAKVAANKKAREVIALRPDFLPPYLKQARADFAQLRNFQKVLPTLDVPKAE</sequence>
<gene>
    <name evidence="4" type="ORF">BU23DRAFT_568072</name>
</gene>
<dbReference type="AlphaFoldDB" id="A0A6A5V8F3"/>
<feature type="signal peptide" evidence="3">
    <location>
        <begin position="1"/>
        <end position="21"/>
    </location>
</feature>
<organism evidence="4 5">
    <name type="scientific">Bimuria novae-zelandiae CBS 107.79</name>
    <dbReference type="NCBI Taxonomy" id="1447943"/>
    <lineage>
        <taxon>Eukaryota</taxon>
        <taxon>Fungi</taxon>
        <taxon>Dikarya</taxon>
        <taxon>Ascomycota</taxon>
        <taxon>Pezizomycotina</taxon>
        <taxon>Dothideomycetes</taxon>
        <taxon>Pleosporomycetidae</taxon>
        <taxon>Pleosporales</taxon>
        <taxon>Massarineae</taxon>
        <taxon>Didymosphaeriaceae</taxon>
        <taxon>Bimuria</taxon>
    </lineage>
</organism>
<keyword evidence="1" id="KW-0175">Coiled coil</keyword>
<dbReference type="Proteomes" id="UP000800036">
    <property type="component" value="Unassembled WGS sequence"/>
</dbReference>
<evidence type="ECO:0000256" key="1">
    <source>
        <dbReference type="SAM" id="Coils"/>
    </source>
</evidence>
<evidence type="ECO:0000256" key="3">
    <source>
        <dbReference type="SAM" id="SignalP"/>
    </source>
</evidence>
<dbReference type="PRINTS" id="PR01217">
    <property type="entry name" value="PRICHEXTENSN"/>
</dbReference>
<name>A0A6A5V8F3_9PLEO</name>
<feature type="coiled-coil region" evidence="1">
    <location>
        <begin position="553"/>
        <end position="620"/>
    </location>
</feature>
<dbReference type="EMBL" id="ML976679">
    <property type="protein sequence ID" value="KAF1973673.1"/>
    <property type="molecule type" value="Genomic_DNA"/>
</dbReference>
<feature type="chain" id="PRO_5025376066" evidence="3">
    <location>
        <begin position="22"/>
        <end position="704"/>
    </location>
</feature>
<evidence type="ECO:0000313" key="4">
    <source>
        <dbReference type="EMBL" id="KAF1973673.1"/>
    </source>
</evidence>
<feature type="compositionally biased region" description="Low complexity" evidence="2">
    <location>
        <begin position="113"/>
        <end position="179"/>
    </location>
</feature>